<feature type="transmembrane region" description="Helical" evidence="5">
    <location>
        <begin position="205"/>
        <end position="225"/>
    </location>
</feature>
<dbReference type="AlphaFoldDB" id="F5YDD8"/>
<evidence type="ECO:0000256" key="1">
    <source>
        <dbReference type="ARBA" id="ARBA00004141"/>
    </source>
</evidence>
<dbReference type="EMBL" id="CP001841">
    <property type="protein sequence ID" value="AEF81126.1"/>
    <property type="molecule type" value="Genomic_DNA"/>
</dbReference>
<dbReference type="OrthoDB" id="9811701at2"/>
<keyword evidence="7" id="KW-1185">Reference proteome</keyword>
<gene>
    <name evidence="6" type="ordered locus">TREAZ_1615</name>
</gene>
<feature type="transmembrane region" description="Helical" evidence="5">
    <location>
        <begin position="61"/>
        <end position="78"/>
    </location>
</feature>
<dbReference type="PANTHER" id="PTHR30249">
    <property type="entry name" value="PUTATIVE SEROTONIN TRANSPORTER"/>
    <property type="match status" value="1"/>
</dbReference>
<keyword evidence="3 5" id="KW-1133">Transmembrane helix</keyword>
<evidence type="ECO:0000256" key="2">
    <source>
        <dbReference type="ARBA" id="ARBA00022692"/>
    </source>
</evidence>
<dbReference type="KEGG" id="taz:TREAZ_1615"/>
<comment type="subcellular location">
    <subcellularLocation>
        <location evidence="1">Membrane</location>
        <topology evidence="1">Multi-pass membrane protein</topology>
    </subcellularLocation>
</comment>
<keyword evidence="6" id="KW-0378">Hydrolase</keyword>
<proteinExistence type="predicted"/>
<sequence>MVQALSLPVCGVLVSLVCYLIGITIRKRVHSPLANPLVIANVLLIAIVLFSPVGIEEYRAGGNFIIMFMAPVTVILALKIYNQRDKLKANIIPILAGCIVGSVSAVGSTWGLCKILGVNEGIAVSLLPRSVTTAIALELSEKNGGFPGITAMAVIITGIFSAFVSPIIIKTFKLKDPIAAGIAMGASGHAIGTSAALELGETEGAMSGLAIGVVGIITSVFFIFLF</sequence>
<name>F5YDD8_LEAAZ</name>
<accession>F5YDD8</accession>
<evidence type="ECO:0000256" key="4">
    <source>
        <dbReference type="ARBA" id="ARBA00023136"/>
    </source>
</evidence>
<dbReference type="Proteomes" id="UP000009222">
    <property type="component" value="Chromosome"/>
</dbReference>
<dbReference type="eggNOG" id="COG1346">
    <property type="taxonomic scope" value="Bacteria"/>
</dbReference>
<evidence type="ECO:0000313" key="6">
    <source>
        <dbReference type="EMBL" id="AEF81126.1"/>
    </source>
</evidence>
<dbReference type="GO" id="GO:0016020">
    <property type="term" value="C:membrane"/>
    <property type="evidence" value="ECO:0007669"/>
    <property type="project" value="UniProtKB-SubCell"/>
</dbReference>
<dbReference type="InterPro" id="IPR007300">
    <property type="entry name" value="CidB/LrgB"/>
</dbReference>
<dbReference type="STRING" id="545695.TREAZ_1615"/>
<evidence type="ECO:0000313" key="7">
    <source>
        <dbReference type="Proteomes" id="UP000009222"/>
    </source>
</evidence>
<dbReference type="FunCoup" id="F5YDD8">
    <property type="interactions" value="72"/>
</dbReference>
<feature type="transmembrane region" description="Helical" evidence="5">
    <location>
        <begin position="149"/>
        <end position="169"/>
    </location>
</feature>
<feature type="transmembrane region" description="Helical" evidence="5">
    <location>
        <begin position="178"/>
        <end position="199"/>
    </location>
</feature>
<feature type="transmembrane region" description="Helical" evidence="5">
    <location>
        <begin position="90"/>
        <end position="110"/>
    </location>
</feature>
<organism evidence="6 7">
    <name type="scientific">Leadbettera azotonutricia (strain ATCC BAA-888 / DSM 13862 / ZAS-9)</name>
    <name type="common">Treponema azotonutricium</name>
    <dbReference type="NCBI Taxonomy" id="545695"/>
    <lineage>
        <taxon>Bacteria</taxon>
        <taxon>Pseudomonadati</taxon>
        <taxon>Spirochaetota</taxon>
        <taxon>Spirochaetia</taxon>
        <taxon>Spirochaetales</taxon>
        <taxon>Breznakiellaceae</taxon>
        <taxon>Leadbettera</taxon>
    </lineage>
</organism>
<protein>
    <submittedName>
        <fullName evidence="6">Murein hydrolase export regulator</fullName>
    </submittedName>
</protein>
<dbReference type="InParanoid" id="F5YDD8"/>
<keyword evidence="2 5" id="KW-0812">Transmembrane</keyword>
<dbReference type="HOGENOM" id="CLU_082099_1_0_12"/>
<feature type="transmembrane region" description="Helical" evidence="5">
    <location>
        <begin position="6"/>
        <end position="25"/>
    </location>
</feature>
<reference evidence="7" key="1">
    <citation type="submission" date="2009-12" db="EMBL/GenBank/DDBJ databases">
        <title>Complete sequence of Treponema azotonutricium strain ZAS-9.</title>
        <authorList>
            <person name="Tetu S.G."/>
            <person name="Matson E."/>
            <person name="Ren Q."/>
            <person name="Seshadri R."/>
            <person name="Elbourne L."/>
            <person name="Hassan K.A."/>
            <person name="Durkin A."/>
            <person name="Radune D."/>
            <person name="Mohamoud Y."/>
            <person name="Shay R."/>
            <person name="Jin S."/>
            <person name="Zhang X."/>
            <person name="Lucey K."/>
            <person name="Ballor N.R."/>
            <person name="Ottesen E."/>
            <person name="Rosenthal R."/>
            <person name="Allen A."/>
            <person name="Leadbetter J.R."/>
            <person name="Paulsen I.T."/>
        </authorList>
    </citation>
    <scope>NUCLEOTIDE SEQUENCE [LARGE SCALE GENOMIC DNA]</scope>
    <source>
        <strain evidence="7">ATCC BAA-888 / DSM 13862 / ZAS-9</strain>
    </source>
</reference>
<keyword evidence="4 5" id="KW-0472">Membrane</keyword>
<evidence type="ECO:0000256" key="5">
    <source>
        <dbReference type="SAM" id="Phobius"/>
    </source>
</evidence>
<dbReference type="RefSeq" id="WP_015710403.1">
    <property type="nucleotide sequence ID" value="NC_015577.1"/>
</dbReference>
<feature type="transmembrane region" description="Helical" evidence="5">
    <location>
        <begin position="37"/>
        <end position="55"/>
    </location>
</feature>
<dbReference type="Pfam" id="PF04172">
    <property type="entry name" value="LrgB"/>
    <property type="match status" value="1"/>
</dbReference>
<dbReference type="PANTHER" id="PTHR30249:SF0">
    <property type="entry name" value="PLASTIDAL GLYCOLATE_GLYCERATE TRANSLOCATOR 1, CHLOROPLASTIC"/>
    <property type="match status" value="1"/>
</dbReference>
<dbReference type="GO" id="GO:0016787">
    <property type="term" value="F:hydrolase activity"/>
    <property type="evidence" value="ECO:0007669"/>
    <property type="project" value="UniProtKB-KW"/>
</dbReference>
<evidence type="ECO:0000256" key="3">
    <source>
        <dbReference type="ARBA" id="ARBA00022989"/>
    </source>
</evidence>
<reference evidence="6 7" key="2">
    <citation type="journal article" date="2011" name="ISME J.">
        <title>RNA-seq reveals cooperative metabolic interactions between two termite-gut spirochete species in co-culture.</title>
        <authorList>
            <person name="Rosenthal A.Z."/>
            <person name="Matson E.G."/>
            <person name="Eldar A."/>
            <person name="Leadbetter J.R."/>
        </authorList>
    </citation>
    <scope>NUCLEOTIDE SEQUENCE [LARGE SCALE GENOMIC DNA]</scope>
    <source>
        <strain evidence="7">ATCC BAA-888 / DSM 13862 / ZAS-9</strain>
    </source>
</reference>